<feature type="compositionally biased region" description="Low complexity" evidence="1">
    <location>
        <begin position="161"/>
        <end position="174"/>
    </location>
</feature>
<dbReference type="EMBL" id="CAMXCT030002131">
    <property type="protein sequence ID" value="CAL4783212.1"/>
    <property type="molecule type" value="Genomic_DNA"/>
</dbReference>
<keyword evidence="4" id="KW-1185">Reference proteome</keyword>
<evidence type="ECO:0000313" key="4">
    <source>
        <dbReference type="Proteomes" id="UP001152797"/>
    </source>
</evidence>
<reference evidence="3" key="2">
    <citation type="submission" date="2024-04" db="EMBL/GenBank/DDBJ databases">
        <authorList>
            <person name="Chen Y."/>
            <person name="Shah S."/>
            <person name="Dougan E. K."/>
            <person name="Thang M."/>
            <person name="Chan C."/>
        </authorList>
    </citation>
    <scope>NUCLEOTIDE SEQUENCE [LARGE SCALE GENOMIC DNA]</scope>
</reference>
<feature type="region of interest" description="Disordered" evidence="1">
    <location>
        <begin position="133"/>
        <end position="186"/>
    </location>
</feature>
<reference evidence="2" key="1">
    <citation type="submission" date="2022-10" db="EMBL/GenBank/DDBJ databases">
        <authorList>
            <person name="Chen Y."/>
            <person name="Dougan E. K."/>
            <person name="Chan C."/>
            <person name="Rhodes N."/>
            <person name="Thang M."/>
        </authorList>
    </citation>
    <scope>NUCLEOTIDE SEQUENCE</scope>
</reference>
<evidence type="ECO:0000313" key="3">
    <source>
        <dbReference type="EMBL" id="CAL1149275.1"/>
    </source>
</evidence>
<evidence type="ECO:0000256" key="1">
    <source>
        <dbReference type="SAM" id="MobiDB-lite"/>
    </source>
</evidence>
<evidence type="ECO:0000313" key="2">
    <source>
        <dbReference type="EMBL" id="CAI3995900.1"/>
    </source>
</evidence>
<sequence length="217" mass="22813">MQPQRQSQTQTHQTHHAHGKGGVFGRVGRLSHASHASPAGPAGPAGHAGHASHAGAAGHAGHASHDRSGLLEGMPRMPGPSWQIHQLQLHNLGQCFPCIAFALKPAGCFKGDECRHCHFCNAQQAKARRRQLQQAARRQKRRTGETSQAEPGACGQAVDLAGPSHGSRSSHGSAPTGGSSSYNLGGHGSNVYDPSNLLASGQIDVTVYTEPNQSFWL</sequence>
<dbReference type="EMBL" id="CAMXCT010002131">
    <property type="protein sequence ID" value="CAI3995900.1"/>
    <property type="molecule type" value="Genomic_DNA"/>
</dbReference>
<comment type="caution">
    <text evidence="2">The sequence shown here is derived from an EMBL/GenBank/DDBJ whole genome shotgun (WGS) entry which is preliminary data.</text>
</comment>
<dbReference type="Proteomes" id="UP001152797">
    <property type="component" value="Unassembled WGS sequence"/>
</dbReference>
<feature type="region of interest" description="Disordered" evidence="1">
    <location>
        <begin position="1"/>
        <end position="77"/>
    </location>
</feature>
<name>A0A9P1G2X9_9DINO</name>
<proteinExistence type="predicted"/>
<feature type="compositionally biased region" description="Low complexity" evidence="1">
    <location>
        <begin position="1"/>
        <end position="12"/>
    </location>
</feature>
<organism evidence="2">
    <name type="scientific">Cladocopium goreaui</name>
    <dbReference type="NCBI Taxonomy" id="2562237"/>
    <lineage>
        <taxon>Eukaryota</taxon>
        <taxon>Sar</taxon>
        <taxon>Alveolata</taxon>
        <taxon>Dinophyceae</taxon>
        <taxon>Suessiales</taxon>
        <taxon>Symbiodiniaceae</taxon>
        <taxon>Cladocopium</taxon>
    </lineage>
</organism>
<gene>
    <name evidence="2" type="ORF">C1SCF055_LOCUS22423</name>
</gene>
<feature type="compositionally biased region" description="Low complexity" evidence="1">
    <location>
        <begin position="31"/>
        <end position="61"/>
    </location>
</feature>
<accession>A0A9P1G2X9</accession>
<dbReference type="EMBL" id="CAMXCT020002131">
    <property type="protein sequence ID" value="CAL1149275.1"/>
    <property type="molecule type" value="Genomic_DNA"/>
</dbReference>
<dbReference type="AlphaFoldDB" id="A0A9P1G2X9"/>
<protein>
    <recommendedName>
        <fullName evidence="5">C3H1-type domain-containing protein</fullName>
    </recommendedName>
</protein>
<evidence type="ECO:0008006" key="5">
    <source>
        <dbReference type="Google" id="ProtNLM"/>
    </source>
</evidence>